<dbReference type="OrthoDB" id="799250at2"/>
<dbReference type="RefSeq" id="WP_083627449.1">
    <property type="nucleotide sequence ID" value="NZ_FPAM01000010.1"/>
</dbReference>
<evidence type="ECO:0000313" key="2">
    <source>
        <dbReference type="Proteomes" id="UP000186720"/>
    </source>
</evidence>
<name>A0A1Q6A2B6_9SPHI</name>
<dbReference type="STRING" id="1302689.RG47T_3620"/>
<gene>
    <name evidence="1" type="ORF">RG47T_3620</name>
</gene>
<organism evidence="1 2">
    <name type="scientific">Mucilaginibacter polytrichastri</name>
    <dbReference type="NCBI Taxonomy" id="1302689"/>
    <lineage>
        <taxon>Bacteria</taxon>
        <taxon>Pseudomonadati</taxon>
        <taxon>Bacteroidota</taxon>
        <taxon>Sphingobacteriia</taxon>
        <taxon>Sphingobacteriales</taxon>
        <taxon>Sphingobacteriaceae</taxon>
        <taxon>Mucilaginibacter</taxon>
    </lineage>
</organism>
<comment type="caution">
    <text evidence="1">The sequence shown here is derived from an EMBL/GenBank/DDBJ whole genome shotgun (WGS) entry which is preliminary data.</text>
</comment>
<protein>
    <recommendedName>
        <fullName evidence="3">DUF3606 domain-containing protein</fullName>
    </recommendedName>
</protein>
<evidence type="ECO:0000313" key="1">
    <source>
        <dbReference type="EMBL" id="OKS88156.1"/>
    </source>
</evidence>
<dbReference type="Pfam" id="PF12244">
    <property type="entry name" value="DUF3606"/>
    <property type="match status" value="1"/>
</dbReference>
<proteinExistence type="predicted"/>
<dbReference type="InterPro" id="IPR022037">
    <property type="entry name" value="DUF3606"/>
</dbReference>
<accession>A0A1Q6A2B6</accession>
<evidence type="ECO:0008006" key="3">
    <source>
        <dbReference type="Google" id="ProtNLM"/>
    </source>
</evidence>
<keyword evidence="2" id="KW-1185">Reference proteome</keyword>
<dbReference type="AlphaFoldDB" id="A0A1Q6A2B6"/>
<dbReference type="Proteomes" id="UP000186720">
    <property type="component" value="Unassembled WGS sequence"/>
</dbReference>
<reference evidence="1 2" key="1">
    <citation type="submission" date="2016-11" db="EMBL/GenBank/DDBJ databases">
        <title>Whole Genome Sequencing of Mucilaginibacter polytrichastri RG4-7(T) isolated from the moss sample.</title>
        <authorList>
            <person name="Li Y."/>
        </authorList>
    </citation>
    <scope>NUCLEOTIDE SEQUENCE [LARGE SCALE GENOMIC DNA]</scope>
    <source>
        <strain evidence="1 2">RG4-7</strain>
    </source>
</reference>
<sequence length="57" mass="6422">MNRKIKVNTPDTRSVDIDDAYALEFWAREFNVSQEKVKAAVLAAGTAALDVKRELKK</sequence>
<dbReference type="EMBL" id="MPPL01000001">
    <property type="protein sequence ID" value="OKS88156.1"/>
    <property type="molecule type" value="Genomic_DNA"/>
</dbReference>